<accession>A0A9W6C0G2</accession>
<sequence>MRRAALPLMFKLCDAAPADQLLQQGQLTQLQALILQVTGHIGVSSSLLSRSPSQLGRTLFGVPAEDERSLRDIRSDSQYELQTSGGQRKGSGQGDAVNVAGGIISAGTRRRRRTSAQLDETQLLTLSSRTRRPGCAVSSRGGALAHALTSPPSSTPETTTSPPSAPAQPHKPAVSAPGDLYTSSSAGSLCSNLPPEMRPAAVAAAAPPPAAAPAAAAGPAAAPAAAASLNHERGVAEEAFSWLRRNSRTAFPPPQLANDDDADRPHPTTRAGQRRAGASRSSRAAAEFSGGGDGGGGGSGSEVTRQQQMAEARVVPRVAVASKGPRAPPKPIHELLDELESGSPPPPRHIWESLAQWRKGRRGEPGGTAVELTARLDRLLVPRLQGEYGKEMPTKTQVFLLWSIVKAGLVGEAAMTLVRLLEESVRYDMPYSKDEFWASLAFYSIGLAQQEAGGGGGGAGGAADGGGRRSGPAAAAAAALVERARGRLVPELLGLLGRNARTINMQALSNTFWAAGLLQLRDHSALSALAEQAAHRAPEAQSQNIANILYGCAVLGLSDKEWAAVQGRNPFLERLISVAVRRRLVGFQPLEVSCVAWAACKLPGIRPKPLLEVVSEFVGRGGFDGVTSSQVWANTLYAMGLADFYDPRVFEQLARTLLLHGPQDNHNHHNHHDPQRKSGGGAASGRVQSAVHPPPLLRSATAQTCCNILFAMGIVRHLDERVVDVLLSRMVAVVNAAGSRAAVVDVALAVRACAQLNYRSPGVDALLDAALPAMKAQAPKLMAYNVLWSLMTLDMLDESRHQPLVRHLVYCINKYGTSTWKTPSAAPPSAAPPTVAAAALAASAAASRSGPDGTAYDDLTQLVQYHLESRYLGLTGPQYDLTPPYGIDAVVRQIRERRQFLAAQSSTVVHRKVVTMLEDMASEDDGRLPSNPRIRILSVDSEFMVEPELVVVDVLLTLEVRQDPDLPDPDLGRRPEGGGGGEPHAGARVCRLALEVDGPHHFMRNRPMVQDGASAYRDRVLLRRLDGLAVVPTSVWVERLRDDGERRRYLEERLAEAATEATEATSTRREAPSP</sequence>
<evidence type="ECO:0000313" key="2">
    <source>
        <dbReference type="EMBL" id="GLC60861.1"/>
    </source>
</evidence>
<proteinExistence type="predicted"/>
<feature type="compositionally biased region" description="Basic and acidic residues" evidence="1">
    <location>
        <begin position="964"/>
        <end position="976"/>
    </location>
</feature>
<dbReference type="AlphaFoldDB" id="A0A9W6C0G2"/>
<evidence type="ECO:0000313" key="3">
    <source>
        <dbReference type="Proteomes" id="UP001165080"/>
    </source>
</evidence>
<feature type="compositionally biased region" description="Low complexity" evidence="1">
    <location>
        <begin position="270"/>
        <end position="288"/>
    </location>
</feature>
<feature type="compositionally biased region" description="Low complexity" evidence="1">
    <location>
        <begin position="310"/>
        <end position="321"/>
    </location>
</feature>
<dbReference type="Proteomes" id="UP001165080">
    <property type="component" value="Unassembled WGS sequence"/>
</dbReference>
<evidence type="ECO:0008006" key="4">
    <source>
        <dbReference type="Google" id="ProtNLM"/>
    </source>
</evidence>
<dbReference type="GO" id="GO:0000963">
    <property type="term" value="P:mitochondrial RNA processing"/>
    <property type="evidence" value="ECO:0007669"/>
    <property type="project" value="TreeGrafter"/>
</dbReference>
<protein>
    <recommendedName>
        <fullName evidence="4">RAP domain-containing protein</fullName>
    </recommendedName>
</protein>
<feature type="compositionally biased region" description="Basic and acidic residues" evidence="1">
    <location>
        <begin position="663"/>
        <end position="676"/>
    </location>
</feature>
<dbReference type="InterPro" id="IPR050870">
    <property type="entry name" value="FAST_kinase"/>
</dbReference>
<dbReference type="PANTHER" id="PTHR21228:SF40">
    <property type="entry name" value="LD45607P"/>
    <property type="match status" value="1"/>
</dbReference>
<feature type="compositionally biased region" description="Low complexity" evidence="1">
    <location>
        <begin position="1056"/>
        <end position="1065"/>
    </location>
</feature>
<dbReference type="GO" id="GO:0005759">
    <property type="term" value="C:mitochondrial matrix"/>
    <property type="evidence" value="ECO:0007669"/>
    <property type="project" value="TreeGrafter"/>
</dbReference>
<comment type="caution">
    <text evidence="2">The sequence shown here is derived from an EMBL/GenBank/DDBJ whole genome shotgun (WGS) entry which is preliminary data.</text>
</comment>
<dbReference type="GO" id="GO:0003723">
    <property type="term" value="F:RNA binding"/>
    <property type="evidence" value="ECO:0007669"/>
    <property type="project" value="TreeGrafter"/>
</dbReference>
<feature type="region of interest" description="Disordered" evidence="1">
    <location>
        <begin position="1053"/>
        <end position="1074"/>
    </location>
</feature>
<dbReference type="GO" id="GO:0035770">
    <property type="term" value="C:ribonucleoprotein granule"/>
    <property type="evidence" value="ECO:0007669"/>
    <property type="project" value="TreeGrafter"/>
</dbReference>
<feature type="region of interest" description="Disordered" evidence="1">
    <location>
        <begin position="661"/>
        <end position="689"/>
    </location>
</feature>
<feature type="compositionally biased region" description="Polar residues" evidence="1">
    <location>
        <begin position="117"/>
        <end position="128"/>
    </location>
</feature>
<feature type="region of interest" description="Disordered" evidence="1">
    <location>
        <begin position="78"/>
        <end position="180"/>
    </location>
</feature>
<dbReference type="GO" id="GO:0044528">
    <property type="term" value="P:regulation of mitochondrial mRNA stability"/>
    <property type="evidence" value="ECO:0007669"/>
    <property type="project" value="TreeGrafter"/>
</dbReference>
<dbReference type="PANTHER" id="PTHR21228">
    <property type="entry name" value="FAST LEU-RICH DOMAIN-CONTAINING"/>
    <property type="match status" value="1"/>
</dbReference>
<organism evidence="2 3">
    <name type="scientific">Pleodorina starrii</name>
    <dbReference type="NCBI Taxonomy" id="330485"/>
    <lineage>
        <taxon>Eukaryota</taxon>
        <taxon>Viridiplantae</taxon>
        <taxon>Chlorophyta</taxon>
        <taxon>core chlorophytes</taxon>
        <taxon>Chlorophyceae</taxon>
        <taxon>CS clade</taxon>
        <taxon>Chlamydomonadales</taxon>
        <taxon>Volvocaceae</taxon>
        <taxon>Pleodorina</taxon>
    </lineage>
</organism>
<keyword evidence="3" id="KW-1185">Reference proteome</keyword>
<dbReference type="EMBL" id="BRXU01000039">
    <property type="protein sequence ID" value="GLC60861.1"/>
    <property type="molecule type" value="Genomic_DNA"/>
</dbReference>
<feature type="region of interest" description="Disordered" evidence="1">
    <location>
        <begin position="249"/>
        <end position="347"/>
    </location>
</feature>
<evidence type="ECO:0000256" key="1">
    <source>
        <dbReference type="SAM" id="MobiDB-lite"/>
    </source>
</evidence>
<reference evidence="2 3" key="1">
    <citation type="journal article" date="2023" name="Commun. Biol.">
        <title>Reorganization of the ancestral sex-determining regions during the evolution of trioecy in Pleodorina starrii.</title>
        <authorList>
            <person name="Takahashi K."/>
            <person name="Suzuki S."/>
            <person name="Kawai-Toyooka H."/>
            <person name="Yamamoto K."/>
            <person name="Hamaji T."/>
            <person name="Ootsuki R."/>
            <person name="Yamaguchi H."/>
            <person name="Kawachi M."/>
            <person name="Higashiyama T."/>
            <person name="Nozaki H."/>
        </authorList>
    </citation>
    <scope>NUCLEOTIDE SEQUENCE [LARGE SCALE GENOMIC DNA]</scope>
    <source>
        <strain evidence="2 3">NIES-4479</strain>
    </source>
</reference>
<feature type="compositionally biased region" description="Low complexity" evidence="1">
    <location>
        <begin position="149"/>
        <end position="162"/>
    </location>
</feature>
<name>A0A9W6C0G2_9CHLO</name>
<feature type="compositionally biased region" description="Gly residues" evidence="1">
    <location>
        <begin position="289"/>
        <end position="300"/>
    </location>
</feature>
<feature type="region of interest" description="Disordered" evidence="1">
    <location>
        <begin position="964"/>
        <end position="985"/>
    </location>
</feature>
<gene>
    <name evidence="2" type="primary">PLEST008075</name>
    <name evidence="2" type="ORF">PLESTB_001684400</name>
</gene>